<sequence>MKALWLTIILCVASALSAAEPQRTAFVQSKVIKGLSRPLQSQGQLVLFPEVGLLYRLEKPVQAAYLMSTQALVIEEAGQLKTLSVDEAPWLRAMAELLPNVISGNERKLSESFVIEKLPVEKGFHWRCVPRDSAFRQALPMIEILGEKDVEKVRYADRNGQITELMLQPLPASAISTTEQRLLDALTP</sequence>
<reference evidence="2 3" key="1">
    <citation type="submission" date="2019-03" db="EMBL/GenBank/DDBJ databases">
        <title>Genomic Encyclopedia of Type Strains, Phase IV (KMG-IV): sequencing the most valuable type-strain genomes for metagenomic binning, comparative biology and taxonomic classification.</title>
        <authorList>
            <person name="Goeker M."/>
        </authorList>
    </citation>
    <scope>NUCLEOTIDE SEQUENCE [LARGE SCALE GENOMIC DNA]</scope>
    <source>
        <strain evidence="2 3">DSM 103792</strain>
    </source>
</reference>
<evidence type="ECO:0000256" key="1">
    <source>
        <dbReference type="SAM" id="SignalP"/>
    </source>
</evidence>
<keyword evidence="1" id="KW-0732">Signal</keyword>
<keyword evidence="3" id="KW-1185">Reference proteome</keyword>
<evidence type="ECO:0008006" key="4">
    <source>
        <dbReference type="Google" id="ProtNLM"/>
    </source>
</evidence>
<dbReference type="EMBL" id="SNYM01000025">
    <property type="protein sequence ID" value="TDQ44230.1"/>
    <property type="molecule type" value="Genomic_DNA"/>
</dbReference>
<proteinExistence type="predicted"/>
<gene>
    <name evidence="2" type="ORF">EV696_12542</name>
</gene>
<name>A0A4R6UC19_9GAMM</name>
<dbReference type="AlphaFoldDB" id="A0A4R6UC19"/>
<feature type="chain" id="PRO_5020677662" description="Outer membrane lipoprotein carrier protein LolA" evidence="1">
    <location>
        <begin position="19"/>
        <end position="188"/>
    </location>
</feature>
<feature type="signal peptide" evidence="1">
    <location>
        <begin position="1"/>
        <end position="18"/>
    </location>
</feature>
<organism evidence="2 3">
    <name type="scientific">Permianibacter aggregans</name>
    <dbReference type="NCBI Taxonomy" id="1510150"/>
    <lineage>
        <taxon>Bacteria</taxon>
        <taxon>Pseudomonadati</taxon>
        <taxon>Pseudomonadota</taxon>
        <taxon>Gammaproteobacteria</taxon>
        <taxon>Pseudomonadales</taxon>
        <taxon>Pseudomonadaceae</taxon>
        <taxon>Permianibacter</taxon>
    </lineage>
</organism>
<evidence type="ECO:0000313" key="2">
    <source>
        <dbReference type="EMBL" id="TDQ44230.1"/>
    </source>
</evidence>
<dbReference type="Proteomes" id="UP000295375">
    <property type="component" value="Unassembled WGS sequence"/>
</dbReference>
<accession>A0A4R6UC19</accession>
<comment type="caution">
    <text evidence="2">The sequence shown here is derived from an EMBL/GenBank/DDBJ whole genome shotgun (WGS) entry which is preliminary data.</text>
</comment>
<dbReference type="RefSeq" id="WP_133593321.1">
    <property type="nucleotide sequence ID" value="NZ_CP037953.1"/>
</dbReference>
<evidence type="ECO:0000313" key="3">
    <source>
        <dbReference type="Proteomes" id="UP000295375"/>
    </source>
</evidence>
<protein>
    <recommendedName>
        <fullName evidence="4">Outer membrane lipoprotein carrier protein LolA</fullName>
    </recommendedName>
</protein>
<dbReference type="Gene3D" id="2.50.20.10">
    <property type="entry name" value="Lipoprotein localisation LolA/LolB/LppX"/>
    <property type="match status" value="1"/>
</dbReference>